<gene>
    <name evidence="1" type="ORF">AB3G35_13980</name>
</gene>
<name>A0AB39WRW1_9PSED</name>
<evidence type="ECO:0000313" key="1">
    <source>
        <dbReference type="EMBL" id="XDV04198.1"/>
    </source>
</evidence>
<organism evidence="1">
    <name type="scientific">Pseudomonas sp. WC2401</name>
    <dbReference type="NCBI Taxonomy" id="3234143"/>
    <lineage>
        <taxon>Bacteria</taxon>
        <taxon>Pseudomonadati</taxon>
        <taxon>Pseudomonadota</taxon>
        <taxon>Gammaproteobacteria</taxon>
        <taxon>Pseudomonadales</taxon>
        <taxon>Pseudomonadaceae</taxon>
        <taxon>Pseudomonas</taxon>
    </lineage>
</organism>
<evidence type="ECO:0008006" key="2">
    <source>
        <dbReference type="Google" id="ProtNLM"/>
    </source>
</evidence>
<dbReference type="RefSeq" id="WP_106115983.1">
    <property type="nucleotide sequence ID" value="NZ_CP165623.1"/>
</dbReference>
<reference evidence="1" key="1">
    <citation type="submission" date="2024-07" db="EMBL/GenBank/DDBJ databases">
        <authorList>
            <person name="Biller S.J."/>
        </authorList>
    </citation>
    <scope>NUCLEOTIDE SEQUENCE</scope>
    <source>
        <strain evidence="1">WC2401</strain>
    </source>
</reference>
<accession>A0AB39WRW1</accession>
<sequence length="107" mass="11808">MPHAIDLRRLDHLGQLLAGALEQKDWARVSEIDLLIRQGLQRLSANGQPGADLQARLAPLKAFHARARQACMREHQRLGDLLGSLAQHGEGRLAYSLLDSVQEEGQA</sequence>
<proteinExistence type="predicted"/>
<dbReference type="EMBL" id="CP165623">
    <property type="protein sequence ID" value="XDV04198.1"/>
    <property type="molecule type" value="Genomic_DNA"/>
</dbReference>
<protein>
    <recommendedName>
        <fullName evidence="2">Flagellar protein FliT</fullName>
    </recommendedName>
</protein>
<dbReference type="AlphaFoldDB" id="A0AB39WRW1"/>